<name>V9IKP2_APICE</name>
<dbReference type="EMBL" id="JR052480">
    <property type="protein sequence ID" value="AEY61703.1"/>
    <property type="molecule type" value="mRNA"/>
</dbReference>
<keyword evidence="1" id="KW-0175">Coiled coil</keyword>
<feature type="coiled-coil region" evidence="1">
    <location>
        <begin position="59"/>
        <end position="97"/>
    </location>
</feature>
<dbReference type="AlphaFoldDB" id="V9IKP2"/>
<dbReference type="SUPFAM" id="SSF46966">
    <property type="entry name" value="Spectrin repeat"/>
    <property type="match status" value="1"/>
</dbReference>
<reference evidence="2" key="1">
    <citation type="submission" date="2011-11" db="EMBL/GenBank/DDBJ databases">
        <title>Decoding the brain transcriptome of the Eastern honeybee (Apis cerana) based on pyrosequencing.</title>
        <authorList>
            <person name="Sun L."/>
            <person name="Zheng H."/>
            <person name="Wang Y."/>
            <person name="Xie X."/>
            <person name="Zhu Y."/>
            <person name="Gu W."/>
            <person name="Wang S."/>
        </authorList>
    </citation>
    <scope>NUCLEOTIDE SEQUENCE</scope>
    <source>
        <tissue evidence="2">Brain</tissue>
    </source>
</reference>
<evidence type="ECO:0000256" key="1">
    <source>
        <dbReference type="SAM" id="Coils"/>
    </source>
</evidence>
<protein>
    <submittedName>
        <fullName evidence="2">Muscle-specific protein</fullName>
    </submittedName>
</protein>
<evidence type="ECO:0000313" key="2">
    <source>
        <dbReference type="EMBL" id="AEY61703.1"/>
    </source>
</evidence>
<accession>V9IKP2</accession>
<proteinExistence type="evidence at transcript level"/>
<dbReference type="Gene3D" id="1.20.58.60">
    <property type="match status" value="1"/>
</dbReference>
<organism evidence="2">
    <name type="scientific">Apis cerana</name>
    <name type="common">Indian honeybee</name>
    <dbReference type="NCBI Taxonomy" id="7461"/>
    <lineage>
        <taxon>Eukaryota</taxon>
        <taxon>Metazoa</taxon>
        <taxon>Ecdysozoa</taxon>
        <taxon>Arthropoda</taxon>
        <taxon>Hexapoda</taxon>
        <taxon>Insecta</taxon>
        <taxon>Pterygota</taxon>
        <taxon>Neoptera</taxon>
        <taxon>Endopterygota</taxon>
        <taxon>Hymenoptera</taxon>
        <taxon>Apocrita</taxon>
        <taxon>Aculeata</taxon>
        <taxon>Apoidea</taxon>
        <taxon>Anthophila</taxon>
        <taxon>Apidae</taxon>
        <taxon>Apis</taxon>
    </lineage>
</organism>
<sequence length="128" mass="14835">MKQRPLSDKLAIENAVAPLESLLNKKAQGELLVEHLQHTGKVVCASTSPQGQEIIKNEVKALTQSFEELFREIKQQKDQLEQTVSQWRDYKDEYERLSDWLQQFDILIKAQKNSLLPNVAEKENKCKK</sequence>
<gene>
    <name evidence="2" type="ORF">ACCB13701</name>
</gene>